<keyword evidence="5 6" id="KW-0472">Membrane</keyword>
<evidence type="ECO:0000256" key="2">
    <source>
        <dbReference type="ARBA" id="ARBA00022448"/>
    </source>
</evidence>
<feature type="transmembrane region" description="Helical" evidence="6">
    <location>
        <begin position="336"/>
        <end position="354"/>
    </location>
</feature>
<dbReference type="Pfam" id="PF07690">
    <property type="entry name" value="MFS_1"/>
    <property type="match status" value="1"/>
</dbReference>
<dbReference type="InterPro" id="IPR011701">
    <property type="entry name" value="MFS"/>
</dbReference>
<feature type="domain" description="Major facilitator superfamily (MFS) profile" evidence="7">
    <location>
        <begin position="39"/>
        <end position="454"/>
    </location>
</feature>
<feature type="transmembrane region" description="Helical" evidence="6">
    <location>
        <begin position="395"/>
        <end position="415"/>
    </location>
</feature>
<dbReference type="FunFam" id="1.20.1250.20:FF:000034">
    <property type="entry name" value="MFS general substrate transporter"/>
    <property type="match status" value="1"/>
</dbReference>
<evidence type="ECO:0000256" key="6">
    <source>
        <dbReference type="SAM" id="Phobius"/>
    </source>
</evidence>
<evidence type="ECO:0000256" key="3">
    <source>
        <dbReference type="ARBA" id="ARBA00022692"/>
    </source>
</evidence>
<dbReference type="Proteomes" id="UP000799640">
    <property type="component" value="Unassembled WGS sequence"/>
</dbReference>
<dbReference type="SUPFAM" id="SSF103473">
    <property type="entry name" value="MFS general substrate transporter"/>
    <property type="match status" value="1"/>
</dbReference>
<evidence type="ECO:0000256" key="5">
    <source>
        <dbReference type="ARBA" id="ARBA00023136"/>
    </source>
</evidence>
<dbReference type="FunFam" id="1.20.1250.20:FF:000068">
    <property type="entry name" value="MFS general substrate transporter"/>
    <property type="match status" value="1"/>
</dbReference>
<keyword evidence="9" id="KW-1185">Reference proteome</keyword>
<dbReference type="InterPro" id="IPR020846">
    <property type="entry name" value="MFS_dom"/>
</dbReference>
<feature type="transmembrane region" description="Helical" evidence="6">
    <location>
        <begin position="165"/>
        <end position="186"/>
    </location>
</feature>
<evidence type="ECO:0000313" key="9">
    <source>
        <dbReference type="Proteomes" id="UP000799640"/>
    </source>
</evidence>
<dbReference type="Gene3D" id="1.20.1250.20">
    <property type="entry name" value="MFS general substrate transporter like domains"/>
    <property type="match status" value="2"/>
</dbReference>
<sequence length="486" mass="53030">MMEAAEEKRVLGENEASSEASEVDHHLEAKLIRKLDIRIIPLTMLLYLFSFLDRVNIGNARLYGLEKDLGLKGNQYQTAVSLLFVTYVLCELPSNLVIKKFTPSRWIAFLCTGWGIVATLTGLVQSYAGLIVCRLILGALEAGLFPGLAIYLTMFYTKSEIALRVSYLFVSAAIAGACGGLLAYAIGHMDGVAEQSGWRWIMIIEGLPCIVLGIATWFIFADTPESASYLTPAEKALLAAKRARDPGQTPSAQAFHWADVRAGLTDWKIYAFCVAQFGADTMLYGYSTFLPTIIHGIAPHWSSALVQVLTIPCYATGALTYLAVAWWSDRTQRRGLPCVLVGVASLVGYAILISDVPSGAHYAGCFLVALGLYVVVGIPLAWLPANNPRYGKRTTAGGLQLTFGNAAGIMAPFLYPSSEGPRYVRGHSVTLALVAFAMIVYGGMSAWFSAANHRRRERGVEEKYAGLTREELDEMGDKSPWFVYTV</sequence>
<name>A0A6G1HVS3_9PEZI</name>
<feature type="transmembrane region" description="Helical" evidence="6">
    <location>
        <begin position="106"/>
        <end position="128"/>
    </location>
</feature>
<dbReference type="GO" id="GO:0022857">
    <property type="term" value="F:transmembrane transporter activity"/>
    <property type="evidence" value="ECO:0007669"/>
    <property type="project" value="InterPro"/>
</dbReference>
<reference evidence="8" key="1">
    <citation type="journal article" date="2020" name="Stud. Mycol.">
        <title>101 Dothideomycetes genomes: a test case for predicting lifestyles and emergence of pathogens.</title>
        <authorList>
            <person name="Haridas S."/>
            <person name="Albert R."/>
            <person name="Binder M."/>
            <person name="Bloem J."/>
            <person name="Labutti K."/>
            <person name="Salamov A."/>
            <person name="Andreopoulos B."/>
            <person name="Baker S."/>
            <person name="Barry K."/>
            <person name="Bills G."/>
            <person name="Bluhm B."/>
            <person name="Cannon C."/>
            <person name="Castanera R."/>
            <person name="Culley D."/>
            <person name="Daum C."/>
            <person name="Ezra D."/>
            <person name="Gonzalez J."/>
            <person name="Henrissat B."/>
            <person name="Kuo A."/>
            <person name="Liang C."/>
            <person name="Lipzen A."/>
            <person name="Lutzoni F."/>
            <person name="Magnuson J."/>
            <person name="Mondo S."/>
            <person name="Nolan M."/>
            <person name="Ohm R."/>
            <person name="Pangilinan J."/>
            <person name="Park H.-J."/>
            <person name="Ramirez L."/>
            <person name="Alfaro M."/>
            <person name="Sun H."/>
            <person name="Tritt A."/>
            <person name="Yoshinaga Y."/>
            <person name="Zwiers L.-H."/>
            <person name="Turgeon B."/>
            <person name="Goodwin S."/>
            <person name="Spatafora J."/>
            <person name="Crous P."/>
            <person name="Grigoriev I."/>
        </authorList>
    </citation>
    <scope>NUCLEOTIDE SEQUENCE</scope>
    <source>
        <strain evidence="8">CBS 262.69</strain>
    </source>
</reference>
<dbReference type="InterPro" id="IPR036259">
    <property type="entry name" value="MFS_trans_sf"/>
</dbReference>
<feature type="transmembrane region" description="Helical" evidence="6">
    <location>
        <begin position="134"/>
        <end position="153"/>
    </location>
</feature>
<feature type="transmembrane region" description="Helical" evidence="6">
    <location>
        <begin position="301"/>
        <end position="324"/>
    </location>
</feature>
<comment type="subcellular location">
    <subcellularLocation>
        <location evidence="1">Membrane</location>
        <topology evidence="1">Multi-pass membrane protein</topology>
    </subcellularLocation>
</comment>
<proteinExistence type="predicted"/>
<dbReference type="PANTHER" id="PTHR43791:SF91">
    <property type="entry name" value="MAJOR FACILITATOR SUPERFAMILY (MFS) PROFILE DOMAIN-CONTAINING PROTEIN-RELATED"/>
    <property type="match status" value="1"/>
</dbReference>
<dbReference type="EMBL" id="ML996696">
    <property type="protein sequence ID" value="KAF2400034.1"/>
    <property type="molecule type" value="Genomic_DNA"/>
</dbReference>
<gene>
    <name evidence="8" type="ORF">EJ06DRAFT_549411</name>
</gene>
<feature type="transmembrane region" description="Helical" evidence="6">
    <location>
        <begin position="269"/>
        <end position="289"/>
    </location>
</feature>
<dbReference type="GO" id="GO:0016020">
    <property type="term" value="C:membrane"/>
    <property type="evidence" value="ECO:0007669"/>
    <property type="project" value="UniProtKB-SubCell"/>
</dbReference>
<evidence type="ECO:0000259" key="7">
    <source>
        <dbReference type="PROSITE" id="PS50850"/>
    </source>
</evidence>
<evidence type="ECO:0000256" key="4">
    <source>
        <dbReference type="ARBA" id="ARBA00022989"/>
    </source>
</evidence>
<dbReference type="PANTHER" id="PTHR43791">
    <property type="entry name" value="PERMEASE-RELATED"/>
    <property type="match status" value="1"/>
</dbReference>
<keyword evidence="3 6" id="KW-0812">Transmembrane</keyword>
<feature type="transmembrane region" description="Helical" evidence="6">
    <location>
        <begin position="360"/>
        <end position="383"/>
    </location>
</feature>
<dbReference type="OrthoDB" id="2962993at2759"/>
<evidence type="ECO:0000313" key="8">
    <source>
        <dbReference type="EMBL" id="KAF2400034.1"/>
    </source>
</evidence>
<keyword evidence="4 6" id="KW-1133">Transmembrane helix</keyword>
<feature type="transmembrane region" description="Helical" evidence="6">
    <location>
        <begin position="198"/>
        <end position="220"/>
    </location>
</feature>
<feature type="transmembrane region" description="Helical" evidence="6">
    <location>
        <begin position="427"/>
        <end position="448"/>
    </location>
</feature>
<organism evidence="8 9">
    <name type="scientific">Trichodelitschia bisporula</name>
    <dbReference type="NCBI Taxonomy" id="703511"/>
    <lineage>
        <taxon>Eukaryota</taxon>
        <taxon>Fungi</taxon>
        <taxon>Dikarya</taxon>
        <taxon>Ascomycota</taxon>
        <taxon>Pezizomycotina</taxon>
        <taxon>Dothideomycetes</taxon>
        <taxon>Dothideomycetes incertae sedis</taxon>
        <taxon>Phaeotrichales</taxon>
        <taxon>Phaeotrichaceae</taxon>
        <taxon>Trichodelitschia</taxon>
    </lineage>
</organism>
<dbReference type="AlphaFoldDB" id="A0A6G1HVS3"/>
<keyword evidence="2" id="KW-0813">Transport</keyword>
<protein>
    <submittedName>
        <fullName evidence="8">MFS general substrate transporter</fullName>
    </submittedName>
</protein>
<dbReference type="PROSITE" id="PS50850">
    <property type="entry name" value="MFS"/>
    <property type="match status" value="1"/>
</dbReference>
<accession>A0A6G1HVS3</accession>
<evidence type="ECO:0000256" key="1">
    <source>
        <dbReference type="ARBA" id="ARBA00004141"/>
    </source>
</evidence>